<dbReference type="Proteomes" id="UP001152798">
    <property type="component" value="Chromosome 6"/>
</dbReference>
<dbReference type="EMBL" id="OV725082">
    <property type="protein sequence ID" value="CAH1405273.1"/>
    <property type="molecule type" value="Genomic_DNA"/>
</dbReference>
<organism evidence="2 3">
    <name type="scientific">Nezara viridula</name>
    <name type="common">Southern green stink bug</name>
    <name type="synonym">Cimex viridulus</name>
    <dbReference type="NCBI Taxonomy" id="85310"/>
    <lineage>
        <taxon>Eukaryota</taxon>
        <taxon>Metazoa</taxon>
        <taxon>Ecdysozoa</taxon>
        <taxon>Arthropoda</taxon>
        <taxon>Hexapoda</taxon>
        <taxon>Insecta</taxon>
        <taxon>Pterygota</taxon>
        <taxon>Neoptera</taxon>
        <taxon>Paraneoptera</taxon>
        <taxon>Hemiptera</taxon>
        <taxon>Heteroptera</taxon>
        <taxon>Panheteroptera</taxon>
        <taxon>Pentatomomorpha</taxon>
        <taxon>Pentatomoidea</taxon>
        <taxon>Pentatomidae</taxon>
        <taxon>Pentatominae</taxon>
        <taxon>Nezara</taxon>
    </lineage>
</organism>
<evidence type="ECO:0000313" key="2">
    <source>
        <dbReference type="EMBL" id="CAH1405273.1"/>
    </source>
</evidence>
<protein>
    <submittedName>
        <fullName evidence="2">Uncharacterized protein</fullName>
    </submittedName>
</protein>
<feature type="region of interest" description="Disordered" evidence="1">
    <location>
        <begin position="1"/>
        <end position="48"/>
    </location>
</feature>
<name>A0A9P0HNJ4_NEZVI</name>
<evidence type="ECO:0000256" key="1">
    <source>
        <dbReference type="SAM" id="MobiDB-lite"/>
    </source>
</evidence>
<gene>
    <name evidence="2" type="ORF">NEZAVI_LOCUS13512</name>
</gene>
<dbReference type="AlphaFoldDB" id="A0A9P0HNJ4"/>
<proteinExistence type="predicted"/>
<evidence type="ECO:0000313" key="3">
    <source>
        <dbReference type="Proteomes" id="UP001152798"/>
    </source>
</evidence>
<accession>A0A9P0HNJ4</accession>
<keyword evidence="3" id="KW-1185">Reference proteome</keyword>
<sequence length="121" mass="13114">MIASTWPDGTSSVTGPKSTSRLTPEGLNRTLSYPCTPRPIGKDTPDGILGKDKTYFSSFRTTVDSTRTTGVILLGASNTRPLRLQPAYRQAAPATSPCSHCLKEADHQPVVPFLDLRSQRP</sequence>
<reference evidence="2" key="1">
    <citation type="submission" date="2022-01" db="EMBL/GenBank/DDBJ databases">
        <authorList>
            <person name="King R."/>
        </authorList>
    </citation>
    <scope>NUCLEOTIDE SEQUENCE</scope>
</reference>
<feature type="compositionally biased region" description="Polar residues" evidence="1">
    <location>
        <begin position="7"/>
        <end position="22"/>
    </location>
</feature>